<evidence type="ECO:0000313" key="2">
    <source>
        <dbReference type="Proteomes" id="UP000291659"/>
    </source>
</evidence>
<proteinExistence type="predicted"/>
<dbReference type="Proteomes" id="UP000291659">
    <property type="component" value="Unassembled WGS sequence"/>
</dbReference>
<comment type="caution">
    <text evidence="1">The sequence shown here is derived from an EMBL/GenBank/DDBJ whole genome shotgun (WGS) entry which is preliminary data.</text>
</comment>
<gene>
    <name evidence="1" type="ORF">ELH98_07990</name>
</gene>
<organism evidence="1 2">
    <name type="scientific">Rhizobium ruizarguesonis</name>
    <dbReference type="NCBI Taxonomy" id="2081791"/>
    <lineage>
        <taxon>Bacteria</taxon>
        <taxon>Pseudomonadati</taxon>
        <taxon>Pseudomonadota</taxon>
        <taxon>Alphaproteobacteria</taxon>
        <taxon>Hyphomicrobiales</taxon>
        <taxon>Rhizobiaceae</taxon>
        <taxon>Rhizobium/Agrobacterium group</taxon>
        <taxon>Rhizobium</taxon>
    </lineage>
</organism>
<reference evidence="1 2" key="1">
    <citation type="submission" date="2019-02" db="EMBL/GenBank/DDBJ databases">
        <title>The genomic architecture of introgression among sibling species of bacteria.</title>
        <authorList>
            <person name="Cavassim M.I.A."/>
            <person name="Moeskjaer S."/>
            <person name="Moslemi C."/>
            <person name="Fields B."/>
            <person name="Bachmann A."/>
            <person name="Vilhjalmsson B."/>
            <person name="Schierup M.H."/>
            <person name="Young J.P.W."/>
            <person name="Andersen S.U."/>
        </authorList>
    </citation>
    <scope>NUCLEOTIDE SEQUENCE [LARGE SCALE GENOMIC DNA]</scope>
    <source>
        <strain evidence="1 2">SM141A</strain>
    </source>
</reference>
<name>A0ABY1XI18_9HYPH</name>
<evidence type="ECO:0000313" key="1">
    <source>
        <dbReference type="EMBL" id="TAX84354.1"/>
    </source>
</evidence>
<accession>A0ABY1XI18</accession>
<protein>
    <submittedName>
        <fullName evidence="1">Uncharacterized protein</fullName>
    </submittedName>
</protein>
<sequence length="72" mass="7835">MLAEFAVKSWEDQILGALVAAPATVTDHAILKTRLLALFFFGFSTSVPSRNPTDFRKGIALIPLRELFAATA</sequence>
<keyword evidence="2" id="KW-1185">Reference proteome</keyword>
<dbReference type="EMBL" id="SIOX01000001">
    <property type="protein sequence ID" value="TAX84354.1"/>
    <property type="molecule type" value="Genomic_DNA"/>
</dbReference>